<dbReference type="Pfam" id="PF03188">
    <property type="entry name" value="Cytochrom_B561"/>
    <property type="match status" value="1"/>
</dbReference>
<dbReference type="PROSITE" id="PS50836">
    <property type="entry name" value="DOMON"/>
    <property type="match status" value="1"/>
</dbReference>
<comment type="caution">
    <text evidence="11">The sequence shown here is derived from an EMBL/GenBank/DDBJ whole genome shotgun (WGS) entry which is preliminary data.</text>
</comment>
<evidence type="ECO:0000256" key="4">
    <source>
        <dbReference type="ARBA" id="ARBA00022729"/>
    </source>
</evidence>
<keyword evidence="6 8" id="KW-1133">Transmembrane helix</keyword>
<gene>
    <name evidence="11" type="ORF">CYMTET_26854</name>
</gene>
<feature type="transmembrane region" description="Helical" evidence="8">
    <location>
        <begin position="312"/>
        <end position="329"/>
    </location>
</feature>
<comment type="subcellular location">
    <subcellularLocation>
        <location evidence="1">Membrane</location>
    </subcellularLocation>
</comment>
<organism evidence="11 12">
    <name type="scientific">Cymbomonas tetramitiformis</name>
    <dbReference type="NCBI Taxonomy" id="36881"/>
    <lineage>
        <taxon>Eukaryota</taxon>
        <taxon>Viridiplantae</taxon>
        <taxon>Chlorophyta</taxon>
        <taxon>Pyramimonadophyceae</taxon>
        <taxon>Pyramimonadales</taxon>
        <taxon>Pyramimonadaceae</taxon>
        <taxon>Cymbomonas</taxon>
    </lineage>
</organism>
<keyword evidence="2" id="KW-0813">Transport</keyword>
<feature type="transmembrane region" description="Helical" evidence="8">
    <location>
        <begin position="350"/>
        <end position="373"/>
    </location>
</feature>
<evidence type="ECO:0000256" key="6">
    <source>
        <dbReference type="ARBA" id="ARBA00022989"/>
    </source>
</evidence>
<evidence type="ECO:0000256" key="3">
    <source>
        <dbReference type="ARBA" id="ARBA00022692"/>
    </source>
</evidence>
<evidence type="ECO:0000259" key="9">
    <source>
        <dbReference type="PROSITE" id="PS50836"/>
    </source>
</evidence>
<dbReference type="InterPro" id="IPR045266">
    <property type="entry name" value="DOH_DOMON"/>
</dbReference>
<dbReference type="PANTHER" id="PTHR23130:SF171">
    <property type="entry name" value="OS01G0895300 PROTEIN"/>
    <property type="match status" value="1"/>
</dbReference>
<dbReference type="Gene3D" id="1.20.120.1770">
    <property type="match status" value="1"/>
</dbReference>
<feature type="transmembrane region" description="Helical" evidence="8">
    <location>
        <begin position="242"/>
        <end position="262"/>
    </location>
</feature>
<feature type="transmembrane region" description="Helical" evidence="8">
    <location>
        <begin position="274"/>
        <end position="297"/>
    </location>
</feature>
<evidence type="ECO:0000256" key="8">
    <source>
        <dbReference type="SAM" id="Phobius"/>
    </source>
</evidence>
<dbReference type="PROSITE" id="PS50939">
    <property type="entry name" value="CYTOCHROME_B561"/>
    <property type="match status" value="1"/>
</dbReference>
<reference evidence="11 12" key="1">
    <citation type="journal article" date="2015" name="Genome Biol. Evol.">
        <title>Comparative Genomics of a Bacterivorous Green Alga Reveals Evolutionary Causalities and Consequences of Phago-Mixotrophic Mode of Nutrition.</title>
        <authorList>
            <person name="Burns J.A."/>
            <person name="Paasch A."/>
            <person name="Narechania A."/>
            <person name="Kim E."/>
        </authorList>
    </citation>
    <scope>NUCLEOTIDE SEQUENCE [LARGE SCALE GENOMIC DNA]</scope>
    <source>
        <strain evidence="11 12">PLY_AMNH</strain>
    </source>
</reference>
<dbReference type="SMART" id="SM00664">
    <property type="entry name" value="DoH"/>
    <property type="match status" value="1"/>
</dbReference>
<feature type="domain" description="DOMON" evidence="9">
    <location>
        <begin position="81"/>
        <end position="206"/>
    </location>
</feature>
<keyword evidence="3 8" id="KW-0812">Transmembrane</keyword>
<feature type="domain" description="Cytochrome b561" evidence="10">
    <location>
        <begin position="205"/>
        <end position="409"/>
    </location>
</feature>
<evidence type="ECO:0000256" key="5">
    <source>
        <dbReference type="ARBA" id="ARBA00022982"/>
    </source>
</evidence>
<keyword evidence="4" id="KW-0732">Signal</keyword>
<dbReference type="Proteomes" id="UP001190700">
    <property type="component" value="Unassembled WGS sequence"/>
</dbReference>
<dbReference type="CDD" id="cd09631">
    <property type="entry name" value="DOMON_DOH"/>
    <property type="match status" value="1"/>
</dbReference>
<dbReference type="EMBL" id="LGRX02014574">
    <property type="protein sequence ID" value="KAK3264405.1"/>
    <property type="molecule type" value="Genomic_DNA"/>
</dbReference>
<feature type="transmembrane region" description="Helical" evidence="8">
    <location>
        <begin position="385"/>
        <end position="403"/>
    </location>
</feature>
<feature type="non-terminal residue" evidence="11">
    <location>
        <position position="1"/>
    </location>
</feature>
<dbReference type="CDD" id="cd08760">
    <property type="entry name" value="Cyt_b561_FRRS1_like"/>
    <property type="match status" value="1"/>
</dbReference>
<dbReference type="PANTHER" id="PTHR23130">
    <property type="entry name" value="CYTOCHROME B561 AND DOMON DOMAIN-CONTAINING PROTEIN"/>
    <property type="match status" value="1"/>
</dbReference>
<dbReference type="SMART" id="SM00665">
    <property type="entry name" value="B561"/>
    <property type="match status" value="1"/>
</dbReference>
<evidence type="ECO:0008006" key="13">
    <source>
        <dbReference type="Google" id="ProtNLM"/>
    </source>
</evidence>
<dbReference type="InterPro" id="IPR005018">
    <property type="entry name" value="DOMON_domain"/>
</dbReference>
<evidence type="ECO:0000259" key="10">
    <source>
        <dbReference type="PROSITE" id="PS50939"/>
    </source>
</evidence>
<evidence type="ECO:0000256" key="1">
    <source>
        <dbReference type="ARBA" id="ARBA00004370"/>
    </source>
</evidence>
<accession>A0AAE0FRK1</accession>
<dbReference type="InterPro" id="IPR006593">
    <property type="entry name" value="Cyt_b561/ferric_Rdtase_TM"/>
</dbReference>
<evidence type="ECO:0000313" key="11">
    <source>
        <dbReference type="EMBL" id="KAK3264405.1"/>
    </source>
</evidence>
<sequence>KSGDRYEIKYNLDSAGNAAALQLLDVTRTKDAFVVIVAGEEDGSTLRVQSLVEGDSAALDETPSCEASTVEGYECTEQLTDGISLNWNLRDAAAATRRRGLRQSDQTVELYVEVEASLNAAYVSLGFGTQMAGSDVVVGYTDSNGASTTGTYTLGSYVAPSEGSCTDCSFAVRSFTTQSTGSSALVFTAAVPASEDEETSFVWSYGTSDWPVKHTKAGAVRINLASGVSSGIASPLKDEHTAHGALMITAWLVITPASAMVARSLRHIIGAPAWFNVHIGLNSVAGVLFLAGILLAFDKFDSGNLPQSHKEVGAAVLWMWMVQVVLGALRPDAHGKLRLGCIQPSWRPAWLAAHRVVAAACLICGATNCITGAMRYEDLHDEKSMLVASLSMLGIMVIVATGMEVMGLPAKAHADAVAKRAPSQELARNTSNASSISAH</sequence>
<evidence type="ECO:0000313" key="12">
    <source>
        <dbReference type="Proteomes" id="UP001190700"/>
    </source>
</evidence>
<keyword evidence="7 8" id="KW-0472">Membrane</keyword>
<proteinExistence type="predicted"/>
<keyword evidence="5" id="KW-0249">Electron transport</keyword>
<dbReference type="AlphaFoldDB" id="A0AAE0FRK1"/>
<name>A0AAE0FRK1_9CHLO</name>
<evidence type="ECO:0000256" key="7">
    <source>
        <dbReference type="ARBA" id="ARBA00023136"/>
    </source>
</evidence>
<keyword evidence="12" id="KW-1185">Reference proteome</keyword>
<dbReference type="GO" id="GO:0016020">
    <property type="term" value="C:membrane"/>
    <property type="evidence" value="ECO:0007669"/>
    <property type="project" value="UniProtKB-SubCell"/>
</dbReference>
<dbReference type="SUPFAM" id="SSF49344">
    <property type="entry name" value="CBD9-like"/>
    <property type="match status" value="1"/>
</dbReference>
<protein>
    <recommendedName>
        <fullName evidence="13">Cytochrome b561 domain-containing protein</fullName>
    </recommendedName>
</protein>
<evidence type="ECO:0000256" key="2">
    <source>
        <dbReference type="ARBA" id="ARBA00022448"/>
    </source>
</evidence>